<evidence type="ECO:0000256" key="2">
    <source>
        <dbReference type="SAM" id="MobiDB-lite"/>
    </source>
</evidence>
<feature type="compositionally biased region" description="Basic and acidic residues" evidence="2">
    <location>
        <begin position="150"/>
        <end position="161"/>
    </location>
</feature>
<dbReference type="STRING" id="1371.GCA_900166605_01596"/>
<dbReference type="InterPro" id="IPR036679">
    <property type="entry name" value="FlgN-like_sf"/>
</dbReference>
<dbReference type="InterPro" id="IPR007809">
    <property type="entry name" value="FlgN-like"/>
</dbReference>
<dbReference type="GO" id="GO:0044780">
    <property type="term" value="P:bacterial-type flagellum assembly"/>
    <property type="evidence" value="ECO:0007669"/>
    <property type="project" value="InterPro"/>
</dbReference>
<dbReference type="EMBL" id="BJUN01000010">
    <property type="protein sequence ID" value="GEK59103.1"/>
    <property type="molecule type" value="Genomic_DNA"/>
</dbReference>
<name>A0A510Y7F5_MARHA</name>
<comment type="caution">
    <text evidence="3">The sequence shown here is derived from an EMBL/GenBank/DDBJ whole genome shotgun (WGS) entry which is preliminary data.</text>
</comment>
<reference evidence="3 4" key="1">
    <citation type="submission" date="2019-07" db="EMBL/GenBank/DDBJ databases">
        <title>Whole genome shotgun sequence of Marinococcus halophilus NBRC 102359.</title>
        <authorList>
            <person name="Hosoyama A."/>
            <person name="Uohara A."/>
            <person name="Ohji S."/>
            <person name="Ichikawa N."/>
        </authorList>
    </citation>
    <scope>NUCLEOTIDE SEQUENCE [LARGE SCALE GENOMIC DNA]</scope>
    <source>
        <strain evidence="3 4">NBRC 102359</strain>
    </source>
</reference>
<dbReference type="Pfam" id="PF05130">
    <property type="entry name" value="FlgN"/>
    <property type="match status" value="1"/>
</dbReference>
<keyword evidence="4" id="KW-1185">Reference proteome</keyword>
<evidence type="ECO:0008006" key="5">
    <source>
        <dbReference type="Google" id="ProtNLM"/>
    </source>
</evidence>
<organism evidence="3 4">
    <name type="scientific">Marinococcus halophilus</name>
    <dbReference type="NCBI Taxonomy" id="1371"/>
    <lineage>
        <taxon>Bacteria</taxon>
        <taxon>Bacillati</taxon>
        <taxon>Bacillota</taxon>
        <taxon>Bacilli</taxon>
        <taxon>Bacillales</taxon>
        <taxon>Bacillaceae</taxon>
        <taxon>Marinococcus</taxon>
    </lineage>
</organism>
<evidence type="ECO:0000313" key="4">
    <source>
        <dbReference type="Proteomes" id="UP000321051"/>
    </source>
</evidence>
<sequence>MSVQIVVEQLGALIEEHRVLLGISEQKTQMLKNNSAEALQQNVRDERRQVQRITRIERERHQQAAALAGASAEDTVSIDALKPLASEAERVQLEEGQYELIQVMTALQHQEELNRAMLEDAMKYTQVMLSAMQPQESAQYGRQGQMPQRAKREYSVFDSRA</sequence>
<dbReference type="Proteomes" id="UP000321051">
    <property type="component" value="Unassembled WGS sequence"/>
</dbReference>
<gene>
    <name evidence="3" type="ORF">MHA01_20080</name>
</gene>
<proteinExistence type="predicted"/>
<accession>A0A510Y7F5</accession>
<protein>
    <recommendedName>
        <fullName evidence="5">Flagellar protein FlgN</fullName>
    </recommendedName>
</protein>
<dbReference type="SUPFAM" id="SSF140566">
    <property type="entry name" value="FlgN-like"/>
    <property type="match status" value="1"/>
</dbReference>
<keyword evidence="1" id="KW-1005">Bacterial flagellum biogenesis</keyword>
<feature type="region of interest" description="Disordered" evidence="2">
    <location>
        <begin position="135"/>
        <end position="161"/>
    </location>
</feature>
<dbReference type="AlphaFoldDB" id="A0A510Y7F5"/>
<evidence type="ECO:0000256" key="1">
    <source>
        <dbReference type="ARBA" id="ARBA00022795"/>
    </source>
</evidence>
<dbReference type="RefSeq" id="WP_079475414.1">
    <property type="nucleotide sequence ID" value="NZ_BJUN01000010.1"/>
</dbReference>
<evidence type="ECO:0000313" key="3">
    <source>
        <dbReference type="EMBL" id="GEK59103.1"/>
    </source>
</evidence>
<dbReference type="Gene3D" id="1.20.58.300">
    <property type="entry name" value="FlgN-like"/>
    <property type="match status" value="1"/>
</dbReference>
<feature type="compositionally biased region" description="Polar residues" evidence="2">
    <location>
        <begin position="135"/>
        <end position="146"/>
    </location>
</feature>